<sequence length="265" mass="30343">MNKPHLHFAHANGFPAPVYRKLLDRLGERYDVGYIDAVGHDARYPVTDCWPNLVDETVHFIEARYPEPVIGVGHSLGGLLVLFAALKRPELFKSLVILDSPLFGPWRARGLLMAKAFGMIDKVTPAAQTRRRRAEWPSVEAARHYFSTRRLFAELDPQCLDDYAEFGTVEQDGVRKLRFEPEIEYRIFRGLPHNYHRYRGLLQVPAAYIVGSRTHVVGESDLAFMRRHFDMSVLTEEGTHLYPLERPLETAERIHAALAGLGQRR</sequence>
<keyword evidence="2" id="KW-0378">Hydrolase</keyword>
<dbReference type="OrthoDB" id="5729753at2"/>
<dbReference type="PANTHER" id="PTHR43194:SF2">
    <property type="entry name" value="PEROXISOMAL MEMBRANE PROTEIN LPX1"/>
    <property type="match status" value="1"/>
</dbReference>
<dbReference type="Pfam" id="PF12697">
    <property type="entry name" value="Abhydrolase_6"/>
    <property type="match status" value="1"/>
</dbReference>
<evidence type="ECO:0000313" key="3">
    <source>
        <dbReference type="Proteomes" id="UP000254537"/>
    </source>
</evidence>
<gene>
    <name evidence="2" type="ORF">DWG20_13760</name>
</gene>
<organism evidence="2 3">
    <name type="scientific">Crenobacter cavernae</name>
    <dbReference type="NCBI Taxonomy" id="2290923"/>
    <lineage>
        <taxon>Bacteria</taxon>
        <taxon>Pseudomonadati</taxon>
        <taxon>Pseudomonadota</taxon>
        <taxon>Betaproteobacteria</taxon>
        <taxon>Neisseriales</taxon>
        <taxon>Neisseriaceae</taxon>
        <taxon>Crenobacter</taxon>
    </lineage>
</organism>
<dbReference type="InterPro" id="IPR029058">
    <property type="entry name" value="AB_hydrolase_fold"/>
</dbReference>
<name>A0A345Y908_9NEIS</name>
<dbReference type="GO" id="GO:0016787">
    <property type="term" value="F:hydrolase activity"/>
    <property type="evidence" value="ECO:0007669"/>
    <property type="project" value="UniProtKB-KW"/>
</dbReference>
<dbReference type="AlphaFoldDB" id="A0A345Y908"/>
<dbReference type="EMBL" id="CP031337">
    <property type="protein sequence ID" value="AXK40410.1"/>
    <property type="molecule type" value="Genomic_DNA"/>
</dbReference>
<proteinExistence type="predicted"/>
<dbReference type="SUPFAM" id="SSF53474">
    <property type="entry name" value="alpha/beta-Hydrolases"/>
    <property type="match status" value="1"/>
</dbReference>
<accession>A0A345Y908</accession>
<dbReference type="Proteomes" id="UP000254537">
    <property type="component" value="Chromosome"/>
</dbReference>
<protein>
    <submittedName>
        <fullName evidence="2">Alpha/beta hydrolase</fullName>
    </submittedName>
</protein>
<reference evidence="2 3" key="1">
    <citation type="submission" date="2018-07" db="EMBL/GenBank/DDBJ databases">
        <title>Crenobacter cavernae sp. nov., isolated from a karst cave.</title>
        <authorList>
            <person name="Zhu H."/>
        </authorList>
    </citation>
    <scope>NUCLEOTIDE SEQUENCE [LARGE SCALE GENOMIC DNA]</scope>
    <source>
        <strain evidence="2 3">K1W11S-77</strain>
    </source>
</reference>
<evidence type="ECO:0000259" key="1">
    <source>
        <dbReference type="Pfam" id="PF12697"/>
    </source>
</evidence>
<dbReference type="InterPro" id="IPR050228">
    <property type="entry name" value="Carboxylesterase_BioH"/>
</dbReference>
<dbReference type="Gene3D" id="3.40.50.1820">
    <property type="entry name" value="alpha/beta hydrolase"/>
    <property type="match status" value="1"/>
</dbReference>
<feature type="domain" description="AB hydrolase-1" evidence="1">
    <location>
        <begin position="8"/>
        <end position="252"/>
    </location>
</feature>
<dbReference type="PANTHER" id="PTHR43194">
    <property type="entry name" value="HYDROLASE ALPHA/BETA FOLD FAMILY"/>
    <property type="match status" value="1"/>
</dbReference>
<evidence type="ECO:0000313" key="2">
    <source>
        <dbReference type="EMBL" id="AXK40410.1"/>
    </source>
</evidence>
<dbReference type="RefSeq" id="WP_115434337.1">
    <property type="nucleotide sequence ID" value="NZ_CP031337.1"/>
</dbReference>
<dbReference type="InterPro" id="IPR000073">
    <property type="entry name" value="AB_hydrolase_1"/>
</dbReference>
<dbReference type="KEGG" id="ccah:DWG20_13760"/>